<dbReference type="RefSeq" id="WP_214187813.1">
    <property type="nucleotide sequence ID" value="NZ_BSDS01000001.1"/>
</dbReference>
<evidence type="ECO:0000313" key="2">
    <source>
        <dbReference type="EMBL" id="GLI36791.1"/>
    </source>
</evidence>
<dbReference type="GO" id="GO:0004674">
    <property type="term" value="F:protein serine/threonine kinase activity"/>
    <property type="evidence" value="ECO:0007669"/>
    <property type="project" value="TreeGrafter"/>
</dbReference>
<dbReference type="Gene3D" id="1.10.510.10">
    <property type="entry name" value="Transferase(Phosphotransferase) domain 1"/>
    <property type="match status" value="1"/>
</dbReference>
<evidence type="ECO:0000313" key="3">
    <source>
        <dbReference type="Proteomes" id="UP001144352"/>
    </source>
</evidence>
<dbReference type="SMART" id="SM00220">
    <property type="entry name" value="S_TKc"/>
    <property type="match status" value="1"/>
</dbReference>
<dbReference type="Pfam" id="PF00069">
    <property type="entry name" value="Pkinase"/>
    <property type="match status" value="1"/>
</dbReference>
<evidence type="ECO:0000259" key="1">
    <source>
        <dbReference type="PROSITE" id="PS50011"/>
    </source>
</evidence>
<dbReference type="SUPFAM" id="SSF56112">
    <property type="entry name" value="Protein kinase-like (PK-like)"/>
    <property type="match status" value="1"/>
</dbReference>
<dbReference type="GO" id="GO:0005524">
    <property type="term" value="F:ATP binding"/>
    <property type="evidence" value="ECO:0007669"/>
    <property type="project" value="InterPro"/>
</dbReference>
<comment type="caution">
    <text evidence="2">The sequence shown here is derived from an EMBL/GenBank/DDBJ whole genome shotgun (WGS) entry which is preliminary data.</text>
</comment>
<gene>
    <name evidence="2" type="ORF">GHYDROH2_02920</name>
</gene>
<dbReference type="Proteomes" id="UP001144352">
    <property type="component" value="Unassembled WGS sequence"/>
</dbReference>
<dbReference type="InterPro" id="IPR011009">
    <property type="entry name" value="Kinase-like_dom_sf"/>
</dbReference>
<sequence length="368" mass="41150">MNDSDIEHLLQSLSIDSILGYSYVSRLVGGLAATALLYSNGTEEIVLKLLVMPRNAEELASFKDEAEAINDAISIAFVPHIRIPFTKVTNLPVYYYGMEYLKGITLKSYIDTDPLPWSWDKALTVLAKVAKALGISLFSLVHRDLHSGNILVVDECKMMDPDVYLSDPGVRIIDLGCHKNLFQETYGAWKEKDLFRPIGAISTWSPEFCKNPESISYKHDTWALGTLLYRLLTNCLPVEGKNFGEVVSKLSMEPLQIDVSKITAPYGVQAFVLNLLDPDPSKRGHTSSIVKFSYDALHTNLLSMKNEFVDLYIGYGGEVYLCCRCHHFTVGYGSKCGKCGQVLDEETVHTIVDFREVAASLEMIYESF</sequence>
<reference evidence="2" key="1">
    <citation type="submission" date="2022-12" db="EMBL/GenBank/DDBJ databases">
        <title>Reference genome sequencing for broad-spectrum identification of bacterial and archaeal isolates by mass spectrometry.</title>
        <authorList>
            <person name="Sekiguchi Y."/>
            <person name="Tourlousse D.M."/>
        </authorList>
    </citation>
    <scope>NUCLEOTIDE SEQUENCE</scope>
    <source>
        <strain evidence="2">H2</strain>
    </source>
</reference>
<keyword evidence="3" id="KW-1185">Reference proteome</keyword>
<accession>A0A9W6FXP1</accession>
<feature type="domain" description="Protein kinase" evidence="1">
    <location>
        <begin position="21"/>
        <end position="301"/>
    </location>
</feature>
<dbReference type="InterPro" id="IPR000719">
    <property type="entry name" value="Prot_kinase_dom"/>
</dbReference>
<organism evidence="2 3">
    <name type="scientific">Geobacter hydrogenophilus</name>
    <dbReference type="NCBI Taxonomy" id="40983"/>
    <lineage>
        <taxon>Bacteria</taxon>
        <taxon>Pseudomonadati</taxon>
        <taxon>Thermodesulfobacteriota</taxon>
        <taxon>Desulfuromonadia</taxon>
        <taxon>Geobacterales</taxon>
        <taxon>Geobacteraceae</taxon>
        <taxon>Geobacter</taxon>
    </lineage>
</organism>
<protein>
    <recommendedName>
        <fullName evidence="1">Protein kinase domain-containing protein</fullName>
    </recommendedName>
</protein>
<dbReference type="AlphaFoldDB" id="A0A9W6FXP1"/>
<name>A0A9W6FXP1_9BACT</name>
<dbReference type="EMBL" id="BSDS01000001">
    <property type="protein sequence ID" value="GLI36791.1"/>
    <property type="molecule type" value="Genomic_DNA"/>
</dbReference>
<dbReference type="InterPro" id="IPR051681">
    <property type="entry name" value="Ser/Thr_Kinases-Pseudokinases"/>
</dbReference>
<proteinExistence type="predicted"/>
<dbReference type="PANTHER" id="PTHR44329">
    <property type="entry name" value="SERINE/THREONINE-PROTEIN KINASE TNNI3K-RELATED"/>
    <property type="match status" value="1"/>
</dbReference>
<dbReference type="PROSITE" id="PS50011">
    <property type="entry name" value="PROTEIN_KINASE_DOM"/>
    <property type="match status" value="1"/>
</dbReference>